<dbReference type="SMART" id="SM00235">
    <property type="entry name" value="ZnMc"/>
    <property type="match status" value="1"/>
</dbReference>
<evidence type="ECO:0000256" key="3">
    <source>
        <dbReference type="ARBA" id="ARBA00022536"/>
    </source>
</evidence>
<dbReference type="Pfam" id="PF01400">
    <property type="entry name" value="Astacin"/>
    <property type="match status" value="1"/>
</dbReference>
<evidence type="ECO:0000256" key="5">
    <source>
        <dbReference type="ARBA" id="ARBA00022723"/>
    </source>
</evidence>
<feature type="domain" description="CUB" evidence="16">
    <location>
        <begin position="376"/>
        <end position="493"/>
    </location>
</feature>
<dbReference type="GO" id="GO:0005576">
    <property type="term" value="C:extracellular region"/>
    <property type="evidence" value="ECO:0007669"/>
    <property type="project" value="UniProtKB-SubCell"/>
</dbReference>
<evidence type="ECO:0000256" key="13">
    <source>
        <dbReference type="PROSITE-ProRule" id="PRU00059"/>
    </source>
</evidence>
<dbReference type="InterPro" id="IPR024079">
    <property type="entry name" value="MetalloPept_cat_dom_sf"/>
</dbReference>
<dbReference type="GO" id="GO:0004222">
    <property type="term" value="F:metalloendopeptidase activity"/>
    <property type="evidence" value="ECO:0007669"/>
    <property type="project" value="UniProtKB-UniRule"/>
</dbReference>
<keyword evidence="5 14" id="KW-0479">Metal-binding</keyword>
<evidence type="ECO:0000259" key="17">
    <source>
        <dbReference type="PROSITE" id="PS51864"/>
    </source>
</evidence>
<evidence type="ECO:0000256" key="4">
    <source>
        <dbReference type="ARBA" id="ARBA00022670"/>
    </source>
</evidence>
<keyword evidence="6 12" id="KW-0732">Signal</keyword>
<comment type="subcellular location">
    <subcellularLocation>
        <location evidence="1 12">Secreted</location>
    </subcellularLocation>
</comment>
<keyword evidence="19" id="KW-1185">Reference proteome</keyword>
<evidence type="ECO:0000256" key="10">
    <source>
        <dbReference type="ARBA" id="ARBA00023157"/>
    </source>
</evidence>
<dbReference type="InterPro" id="IPR035914">
    <property type="entry name" value="Sperma_CUB_dom_sf"/>
</dbReference>
<dbReference type="FunFam" id="3.40.390.10:FF:000028">
    <property type="entry name" value="Zinc metalloproteinase"/>
    <property type="match status" value="1"/>
</dbReference>
<accession>A0A016T8E1</accession>
<sequence length="493" mass="54117">MTIFLILLILGTGGAPAPVAEHEEIKGKLIYPGSSDTFENRKTVKDMLGALNIRTQKLHRAGQGGGPAPALPKMPDLGPKNNFSAPSLSQTNKDILDWMYEADIALTPSQASAIVTGLQGGEDAASRSKRSLQTDPAGFWNPLNPINYTFDSSLTSDVVALIRQGVQYWAANTCMSFRENPSGNNRLRFYAGVGCWGYVGKQPTWPSQDISIGDGCNNLGTVTHEIGHALGFYHTQSRYDRDNWIHVDMGNVDPNLQYNFAKMTPATENHFGQPYDYGSVMQYNAYAFAVDPNQPTVIALNPAYQNSMGQREAPAFSDVRMINWVYNCSSFCSNVPVPPCRQPGYQDPRNCNSCKCPRIFGGQYCEQLPTGSAPNCNGAVLQATSTSWTTLHGVAGDPNSYEPETDTSDCYWHITAPAGRRIQLRLITPPSNCMEGCPWQSIEINLGQFDLYGMIMCCQSAVGQTYTSLSNLVAIRGAIRYNQLTFGLDYRLV</sequence>
<dbReference type="PANTHER" id="PTHR10127">
    <property type="entry name" value="DISCOIDIN, CUB, EGF, LAMININ , AND ZINC METALLOPROTEASE DOMAIN CONTAINING"/>
    <property type="match status" value="1"/>
</dbReference>
<proteinExistence type="predicted"/>
<dbReference type="InterPro" id="IPR006026">
    <property type="entry name" value="Peptidase_Metallo"/>
</dbReference>
<keyword evidence="10" id="KW-1015">Disulfide bond</keyword>
<dbReference type="PRINTS" id="PR00480">
    <property type="entry name" value="ASTACIN"/>
</dbReference>
<keyword evidence="8 14" id="KW-0862">Zinc</keyword>
<dbReference type="PANTHER" id="PTHR10127:SF875">
    <property type="entry name" value="ZINC METALLOPROTEINASE NAS-28"/>
    <property type="match status" value="1"/>
</dbReference>
<organism evidence="18 19">
    <name type="scientific">Ancylostoma ceylanicum</name>
    <dbReference type="NCBI Taxonomy" id="53326"/>
    <lineage>
        <taxon>Eukaryota</taxon>
        <taxon>Metazoa</taxon>
        <taxon>Ecdysozoa</taxon>
        <taxon>Nematoda</taxon>
        <taxon>Chromadorea</taxon>
        <taxon>Rhabditida</taxon>
        <taxon>Rhabditina</taxon>
        <taxon>Rhabditomorpha</taxon>
        <taxon>Strongyloidea</taxon>
        <taxon>Ancylostomatidae</taxon>
        <taxon>Ancylostomatinae</taxon>
        <taxon>Ancylostoma</taxon>
    </lineage>
</organism>
<dbReference type="OrthoDB" id="5866228at2759"/>
<dbReference type="CDD" id="cd04280">
    <property type="entry name" value="ZnMc_astacin_like"/>
    <property type="match status" value="1"/>
</dbReference>
<dbReference type="Proteomes" id="UP000024635">
    <property type="component" value="Unassembled WGS sequence"/>
</dbReference>
<keyword evidence="11" id="KW-0325">Glycoprotein</keyword>
<keyword evidence="4 14" id="KW-0645">Protease</keyword>
<dbReference type="GO" id="GO:0008270">
    <property type="term" value="F:zinc ion binding"/>
    <property type="evidence" value="ECO:0007669"/>
    <property type="project" value="UniProtKB-UniRule"/>
</dbReference>
<dbReference type="PROSITE" id="PS01180">
    <property type="entry name" value="CUB"/>
    <property type="match status" value="1"/>
</dbReference>
<dbReference type="AlphaFoldDB" id="A0A016T8E1"/>
<feature type="domain" description="Peptidase M12A" evidence="17">
    <location>
        <begin position="131"/>
        <end position="329"/>
    </location>
</feature>
<dbReference type="InterPro" id="IPR034035">
    <property type="entry name" value="Astacin-like_dom"/>
</dbReference>
<reference evidence="19" key="1">
    <citation type="journal article" date="2015" name="Nat. Genet.">
        <title>The genome and transcriptome of the zoonotic hookworm Ancylostoma ceylanicum identify infection-specific gene families.</title>
        <authorList>
            <person name="Schwarz E.M."/>
            <person name="Hu Y."/>
            <person name="Antoshechkin I."/>
            <person name="Miller M.M."/>
            <person name="Sternberg P.W."/>
            <person name="Aroian R.V."/>
        </authorList>
    </citation>
    <scope>NUCLEOTIDE SEQUENCE</scope>
    <source>
        <strain evidence="19">HY135</strain>
    </source>
</reference>
<evidence type="ECO:0000256" key="15">
    <source>
        <dbReference type="RuleBase" id="RU361183"/>
    </source>
</evidence>
<feature type="chain" id="PRO_5005100902" description="Zinc metalloproteinase" evidence="12 15">
    <location>
        <begin position="17"/>
        <end position="493"/>
    </location>
</feature>
<dbReference type="InterPro" id="IPR000859">
    <property type="entry name" value="CUB_dom"/>
</dbReference>
<feature type="binding site" evidence="14">
    <location>
        <position position="234"/>
    </location>
    <ligand>
        <name>Zn(2+)</name>
        <dbReference type="ChEBI" id="CHEBI:29105"/>
        <note>catalytic</note>
    </ligand>
</feature>
<comment type="caution">
    <text evidence="18">The sequence shown here is derived from an EMBL/GenBank/DDBJ whole genome shotgun (WGS) entry which is preliminary data.</text>
</comment>
<evidence type="ECO:0000256" key="2">
    <source>
        <dbReference type="ARBA" id="ARBA00022525"/>
    </source>
</evidence>
<dbReference type="PIRSF" id="PIRSF036365">
    <property type="entry name" value="Astacin_nematoda"/>
    <property type="match status" value="1"/>
</dbReference>
<dbReference type="SUPFAM" id="SSF49854">
    <property type="entry name" value="Spermadhesin, CUB domain"/>
    <property type="match status" value="1"/>
</dbReference>
<evidence type="ECO:0000256" key="7">
    <source>
        <dbReference type="ARBA" id="ARBA00022801"/>
    </source>
</evidence>
<evidence type="ECO:0000256" key="8">
    <source>
        <dbReference type="ARBA" id="ARBA00022833"/>
    </source>
</evidence>
<dbReference type="STRING" id="53326.A0A016T8E1"/>
<dbReference type="SUPFAM" id="SSF55486">
    <property type="entry name" value="Metalloproteases ('zincins'), catalytic domain"/>
    <property type="match status" value="1"/>
</dbReference>
<keyword evidence="2 12" id="KW-0964">Secreted</keyword>
<dbReference type="GO" id="GO:0006508">
    <property type="term" value="P:proteolysis"/>
    <property type="evidence" value="ECO:0007669"/>
    <property type="project" value="UniProtKB-KW"/>
</dbReference>
<dbReference type="PROSITE" id="PS51864">
    <property type="entry name" value="ASTACIN"/>
    <property type="match status" value="1"/>
</dbReference>
<evidence type="ECO:0000256" key="14">
    <source>
        <dbReference type="PROSITE-ProRule" id="PRU01211"/>
    </source>
</evidence>
<evidence type="ECO:0000313" key="18">
    <source>
        <dbReference type="EMBL" id="EYB98937.1"/>
    </source>
</evidence>
<dbReference type="EMBL" id="JARK01001462">
    <property type="protein sequence ID" value="EYB98937.1"/>
    <property type="molecule type" value="Genomic_DNA"/>
</dbReference>
<evidence type="ECO:0000313" key="19">
    <source>
        <dbReference type="Proteomes" id="UP000024635"/>
    </source>
</evidence>
<feature type="active site" evidence="14">
    <location>
        <position position="225"/>
    </location>
</feature>
<dbReference type="InterPro" id="IPR001506">
    <property type="entry name" value="Peptidase_M12A"/>
</dbReference>
<feature type="binding site" evidence="14">
    <location>
        <position position="228"/>
    </location>
    <ligand>
        <name>Zn(2+)</name>
        <dbReference type="ChEBI" id="CHEBI:29105"/>
        <note>catalytic</note>
    </ligand>
</feature>
<evidence type="ECO:0000256" key="1">
    <source>
        <dbReference type="ARBA" id="ARBA00004613"/>
    </source>
</evidence>
<comment type="cofactor">
    <cofactor evidence="14 15">
        <name>Zn(2+)</name>
        <dbReference type="ChEBI" id="CHEBI:29105"/>
    </cofactor>
    <text evidence="14 15">Binds 1 zinc ion per subunit.</text>
</comment>
<feature type="binding site" evidence="14">
    <location>
        <position position="224"/>
    </location>
    <ligand>
        <name>Zn(2+)</name>
        <dbReference type="ChEBI" id="CHEBI:29105"/>
        <note>catalytic</note>
    </ligand>
</feature>
<evidence type="ECO:0000256" key="12">
    <source>
        <dbReference type="PIRNR" id="PIRNR036365"/>
    </source>
</evidence>
<protein>
    <recommendedName>
        <fullName evidence="12">Zinc metalloproteinase</fullName>
    </recommendedName>
</protein>
<dbReference type="SMART" id="SM00042">
    <property type="entry name" value="CUB"/>
    <property type="match status" value="1"/>
</dbReference>
<dbReference type="InterPro" id="IPR017050">
    <property type="entry name" value="Metallopeptidase_nem"/>
</dbReference>
<keyword evidence="9 14" id="KW-0482">Metalloprotease</keyword>
<evidence type="ECO:0000256" key="6">
    <source>
        <dbReference type="ARBA" id="ARBA00022729"/>
    </source>
</evidence>
<keyword evidence="7 14" id="KW-0378">Hydrolase</keyword>
<evidence type="ECO:0000256" key="11">
    <source>
        <dbReference type="ARBA" id="ARBA00023180"/>
    </source>
</evidence>
<comment type="caution">
    <text evidence="13">Lacks conserved residue(s) required for the propagation of feature annotation.</text>
</comment>
<keyword evidence="3" id="KW-0245">EGF-like domain</keyword>
<feature type="signal peptide" evidence="12 15">
    <location>
        <begin position="1"/>
        <end position="16"/>
    </location>
</feature>
<dbReference type="Gene3D" id="3.40.390.10">
    <property type="entry name" value="Collagenase (Catalytic Domain)"/>
    <property type="match status" value="1"/>
</dbReference>
<evidence type="ECO:0000259" key="16">
    <source>
        <dbReference type="PROSITE" id="PS01180"/>
    </source>
</evidence>
<gene>
    <name evidence="18" type="primary">Acey_s0126.g1311</name>
    <name evidence="18" type="ORF">Y032_0126g1311</name>
</gene>
<name>A0A016T8E1_9BILA</name>
<dbReference type="GO" id="GO:0018996">
    <property type="term" value="P:molting cycle, collagen and cuticulin-based cuticle"/>
    <property type="evidence" value="ECO:0007669"/>
    <property type="project" value="InterPro"/>
</dbReference>
<evidence type="ECO:0000256" key="9">
    <source>
        <dbReference type="ARBA" id="ARBA00023049"/>
    </source>
</evidence>